<dbReference type="EMBL" id="JAQIZT010000010">
    <property type="protein sequence ID" value="KAJ6981396.1"/>
    <property type="molecule type" value="Genomic_DNA"/>
</dbReference>
<dbReference type="Proteomes" id="UP001164929">
    <property type="component" value="Chromosome 10"/>
</dbReference>
<protein>
    <submittedName>
        <fullName evidence="1">Uncharacterized protein</fullName>
    </submittedName>
</protein>
<accession>A0AAD6Q753</accession>
<dbReference type="AlphaFoldDB" id="A0AAD6Q753"/>
<gene>
    <name evidence="1" type="ORF">NC653_024709</name>
</gene>
<evidence type="ECO:0000313" key="2">
    <source>
        <dbReference type="Proteomes" id="UP001164929"/>
    </source>
</evidence>
<sequence length="182" mass="20744">MSLLPESSCPMLTILSLSPSHPTLIISQRNPIKTSFAISNITSMDCKDMEENGTGMRTRSFRDEDYSNRRAFLRSYPLYHGAEDETTNEEMIGATNKETEKKPIKRMIISVIHWGEGKVLVLRKFKHKIQKKIIDTPIVKHPTATQGLKRSPISASPKKAPECQTVDHIPNCQRPIMIYFLF</sequence>
<evidence type="ECO:0000313" key="1">
    <source>
        <dbReference type="EMBL" id="KAJ6981396.1"/>
    </source>
</evidence>
<proteinExistence type="predicted"/>
<keyword evidence="2" id="KW-1185">Reference proteome</keyword>
<name>A0AAD6Q753_9ROSI</name>
<organism evidence="1 2">
    <name type="scientific">Populus alba x Populus x berolinensis</name>
    <dbReference type="NCBI Taxonomy" id="444605"/>
    <lineage>
        <taxon>Eukaryota</taxon>
        <taxon>Viridiplantae</taxon>
        <taxon>Streptophyta</taxon>
        <taxon>Embryophyta</taxon>
        <taxon>Tracheophyta</taxon>
        <taxon>Spermatophyta</taxon>
        <taxon>Magnoliopsida</taxon>
        <taxon>eudicotyledons</taxon>
        <taxon>Gunneridae</taxon>
        <taxon>Pentapetalae</taxon>
        <taxon>rosids</taxon>
        <taxon>fabids</taxon>
        <taxon>Malpighiales</taxon>
        <taxon>Salicaceae</taxon>
        <taxon>Saliceae</taxon>
        <taxon>Populus</taxon>
    </lineage>
</organism>
<reference evidence="1" key="1">
    <citation type="journal article" date="2023" name="Mol. Ecol. Resour.">
        <title>Chromosome-level genome assembly of a triploid poplar Populus alba 'Berolinensis'.</title>
        <authorList>
            <person name="Chen S."/>
            <person name="Yu Y."/>
            <person name="Wang X."/>
            <person name="Wang S."/>
            <person name="Zhang T."/>
            <person name="Zhou Y."/>
            <person name="He R."/>
            <person name="Meng N."/>
            <person name="Wang Y."/>
            <person name="Liu W."/>
            <person name="Liu Z."/>
            <person name="Liu J."/>
            <person name="Guo Q."/>
            <person name="Huang H."/>
            <person name="Sederoff R.R."/>
            <person name="Wang G."/>
            <person name="Qu G."/>
            <person name="Chen S."/>
        </authorList>
    </citation>
    <scope>NUCLEOTIDE SEQUENCE</scope>
    <source>
        <strain evidence="1">SC-2020</strain>
    </source>
</reference>
<comment type="caution">
    <text evidence="1">The sequence shown here is derived from an EMBL/GenBank/DDBJ whole genome shotgun (WGS) entry which is preliminary data.</text>
</comment>